<feature type="domain" description="Pacifastin" evidence="11">
    <location>
        <begin position="374"/>
        <end position="409"/>
    </location>
</feature>
<feature type="domain" description="BPTI/Kunitz inhibitor" evidence="9">
    <location>
        <begin position="889"/>
        <end position="939"/>
    </location>
</feature>
<dbReference type="InterPro" id="IPR036201">
    <property type="entry name" value="Pacifastin_dom_sf"/>
</dbReference>
<feature type="compositionally biased region" description="Polar residues" evidence="8">
    <location>
        <begin position="1033"/>
        <end position="1045"/>
    </location>
</feature>
<accession>A0AAE1NGW8</accession>
<dbReference type="InterPro" id="IPR001846">
    <property type="entry name" value="VWF_type-D"/>
</dbReference>
<evidence type="ECO:0000256" key="1">
    <source>
        <dbReference type="ARBA" id="ARBA00004613"/>
    </source>
</evidence>
<keyword evidence="5 7" id="KW-1015">Disulfide bond</keyword>
<gene>
    <name evidence="12" type="ORF">Pmani_037621</name>
</gene>
<organism evidence="12 13">
    <name type="scientific">Petrolisthes manimaculis</name>
    <dbReference type="NCBI Taxonomy" id="1843537"/>
    <lineage>
        <taxon>Eukaryota</taxon>
        <taxon>Metazoa</taxon>
        <taxon>Ecdysozoa</taxon>
        <taxon>Arthropoda</taxon>
        <taxon>Crustacea</taxon>
        <taxon>Multicrustacea</taxon>
        <taxon>Malacostraca</taxon>
        <taxon>Eumalacostraca</taxon>
        <taxon>Eucarida</taxon>
        <taxon>Decapoda</taxon>
        <taxon>Pleocyemata</taxon>
        <taxon>Anomura</taxon>
        <taxon>Galatheoidea</taxon>
        <taxon>Porcellanidae</taxon>
        <taxon>Petrolisthes</taxon>
    </lineage>
</organism>
<dbReference type="Pfam" id="PF00094">
    <property type="entry name" value="VWD"/>
    <property type="match status" value="1"/>
</dbReference>
<keyword evidence="13" id="KW-1185">Reference proteome</keyword>
<evidence type="ECO:0000259" key="11">
    <source>
        <dbReference type="PROSITE" id="PS51446"/>
    </source>
</evidence>
<dbReference type="PROSITE" id="PS51233">
    <property type="entry name" value="VWFD"/>
    <property type="match status" value="1"/>
</dbReference>
<dbReference type="InterPro" id="IPR036880">
    <property type="entry name" value="Kunitz_BPTI_sf"/>
</dbReference>
<dbReference type="SMART" id="SM00131">
    <property type="entry name" value="KU"/>
    <property type="match status" value="7"/>
</dbReference>
<evidence type="ECO:0000259" key="9">
    <source>
        <dbReference type="PROSITE" id="PS50279"/>
    </source>
</evidence>
<keyword evidence="3 7" id="KW-0646">Protease inhibitor</keyword>
<dbReference type="PRINTS" id="PR00759">
    <property type="entry name" value="BASICPTASE"/>
</dbReference>
<feature type="domain" description="VWFD" evidence="10">
    <location>
        <begin position="151"/>
        <end position="346"/>
    </location>
</feature>
<dbReference type="SMART" id="SM00216">
    <property type="entry name" value="VWD"/>
    <property type="match status" value="1"/>
</dbReference>
<feature type="compositionally biased region" description="Pro residues" evidence="8">
    <location>
        <begin position="1018"/>
        <end position="1032"/>
    </location>
</feature>
<evidence type="ECO:0000256" key="7">
    <source>
        <dbReference type="PROSITE-ProRule" id="PRU00776"/>
    </source>
</evidence>
<dbReference type="InterPro" id="IPR020901">
    <property type="entry name" value="Prtase_inh_Kunz-CS"/>
</dbReference>
<dbReference type="GO" id="GO:0004867">
    <property type="term" value="F:serine-type endopeptidase inhibitor activity"/>
    <property type="evidence" value="ECO:0007669"/>
    <property type="project" value="UniProtKB-UniRule"/>
</dbReference>
<comment type="caution">
    <text evidence="12">The sequence shown here is derived from an EMBL/GenBank/DDBJ whole genome shotgun (WGS) entry which is preliminary data.</text>
</comment>
<dbReference type="Pfam" id="PF00014">
    <property type="entry name" value="Kunitz_BPTI"/>
    <property type="match status" value="7"/>
</dbReference>
<dbReference type="InterPro" id="IPR008037">
    <property type="entry name" value="Pacifastin_dom"/>
</dbReference>
<keyword evidence="2" id="KW-0964">Secreted</keyword>
<dbReference type="SUPFAM" id="SSF57362">
    <property type="entry name" value="BPTI-like"/>
    <property type="match status" value="7"/>
</dbReference>
<dbReference type="FunFam" id="4.10.410.10:FF:000004">
    <property type="entry name" value="Tissue factor pathway inhibitor"/>
    <property type="match status" value="2"/>
</dbReference>
<dbReference type="CDD" id="cd00109">
    <property type="entry name" value="Kunitz-type"/>
    <property type="match status" value="7"/>
</dbReference>
<evidence type="ECO:0000256" key="6">
    <source>
        <dbReference type="ARBA" id="ARBA00029459"/>
    </source>
</evidence>
<dbReference type="PANTHER" id="PTHR10083:SF374">
    <property type="entry name" value="BPTI_KUNITZ INHIBITOR DOMAIN-CONTAINING PROTEIN"/>
    <property type="match status" value="1"/>
</dbReference>
<dbReference type="GO" id="GO:0005615">
    <property type="term" value="C:extracellular space"/>
    <property type="evidence" value="ECO:0007669"/>
    <property type="project" value="TreeGrafter"/>
</dbReference>
<dbReference type="PROSITE" id="PS51446">
    <property type="entry name" value="PACIFASTIN"/>
    <property type="match status" value="1"/>
</dbReference>
<evidence type="ECO:0000256" key="8">
    <source>
        <dbReference type="SAM" id="MobiDB-lite"/>
    </source>
</evidence>
<evidence type="ECO:0000256" key="5">
    <source>
        <dbReference type="ARBA" id="ARBA00023157"/>
    </source>
</evidence>
<evidence type="ECO:0000313" key="12">
    <source>
        <dbReference type="EMBL" id="KAK4289403.1"/>
    </source>
</evidence>
<dbReference type="AlphaFoldDB" id="A0AAE1NGW8"/>
<feature type="region of interest" description="Disordered" evidence="8">
    <location>
        <begin position="1017"/>
        <end position="1046"/>
    </location>
</feature>
<feature type="domain" description="BPTI/Kunitz inhibitor" evidence="9">
    <location>
        <begin position="674"/>
        <end position="724"/>
    </location>
</feature>
<evidence type="ECO:0000259" key="10">
    <source>
        <dbReference type="PROSITE" id="PS51233"/>
    </source>
</evidence>
<evidence type="ECO:0000256" key="2">
    <source>
        <dbReference type="ARBA" id="ARBA00022525"/>
    </source>
</evidence>
<dbReference type="InterPro" id="IPR002223">
    <property type="entry name" value="Kunitz_BPTI"/>
</dbReference>
<dbReference type="Gene3D" id="4.10.410.10">
    <property type="entry name" value="Pancreatic trypsin inhibitor Kunitz domain"/>
    <property type="match status" value="7"/>
</dbReference>
<dbReference type="Pfam" id="PF05375">
    <property type="entry name" value="Pacifastin_I"/>
    <property type="match status" value="2"/>
</dbReference>
<comment type="similarity">
    <text evidence="6 7">Belongs to the protease inhibitor I19 family.</text>
</comment>
<feature type="domain" description="BPTI/Kunitz inhibitor" evidence="9">
    <location>
        <begin position="463"/>
        <end position="513"/>
    </location>
</feature>
<dbReference type="InterPro" id="IPR050098">
    <property type="entry name" value="TFPI/VKTCI-like"/>
</dbReference>
<feature type="disulfide bond" evidence="7">
    <location>
        <begin position="377"/>
        <end position="392"/>
    </location>
</feature>
<dbReference type="PANTHER" id="PTHR10083">
    <property type="entry name" value="KUNITZ-TYPE PROTEASE INHIBITOR-RELATED"/>
    <property type="match status" value="1"/>
</dbReference>
<feature type="domain" description="BPTI/Kunitz inhibitor" evidence="9">
    <location>
        <begin position="533"/>
        <end position="583"/>
    </location>
</feature>
<dbReference type="PROSITE" id="PS00280">
    <property type="entry name" value="BPTI_KUNITZ_1"/>
    <property type="match status" value="5"/>
</dbReference>
<protein>
    <submittedName>
        <fullName evidence="12">Uncharacterized protein</fullName>
    </submittedName>
</protein>
<dbReference type="SUPFAM" id="SSF57283">
    <property type="entry name" value="PMP inhibitors"/>
    <property type="match status" value="1"/>
</dbReference>
<keyword evidence="4 7" id="KW-0722">Serine protease inhibitor</keyword>
<feature type="domain" description="BPTI/Kunitz inhibitor" evidence="9">
    <location>
        <begin position="602"/>
        <end position="652"/>
    </location>
</feature>
<comment type="caution">
    <text evidence="7">Lacks conserved residue(s) required for the propagation of feature annotation.</text>
</comment>
<reference evidence="12" key="1">
    <citation type="submission" date="2023-11" db="EMBL/GenBank/DDBJ databases">
        <title>Genome assemblies of two species of porcelain crab, Petrolisthes cinctipes and Petrolisthes manimaculis (Anomura: Porcellanidae).</title>
        <authorList>
            <person name="Angst P."/>
        </authorList>
    </citation>
    <scope>NUCLEOTIDE SEQUENCE</scope>
    <source>
        <strain evidence="12">PB745_02</strain>
        <tissue evidence="12">Gill</tissue>
    </source>
</reference>
<evidence type="ECO:0000313" key="13">
    <source>
        <dbReference type="Proteomes" id="UP001292094"/>
    </source>
</evidence>
<dbReference type="Proteomes" id="UP001292094">
    <property type="component" value="Unassembled WGS sequence"/>
</dbReference>
<feature type="domain" description="BPTI/Kunitz inhibitor" evidence="9">
    <location>
        <begin position="817"/>
        <end position="867"/>
    </location>
</feature>
<comment type="subcellular location">
    <subcellularLocation>
        <location evidence="1">Secreted</location>
    </subcellularLocation>
</comment>
<sequence length="1090" mass="120081">MLTTTHSSGQHAAKGSVRLCQENLRKDAMAESGLGAGRPFPSILVLALFLGVGSCTTYTNPTYTNPTSRDCCWGDTTVPHQHIVLSLPWCCTLLTCYNGTIKPDVIGRDATDCCEFDGVMYPNGGRLAAQCVSLECSRGQWVVKDYDDCCAHCSVYNDPHFTTFDGHYYDFHGSCNYSLAQTDTSLSPHTAVYSQFKPCFSHASCLDTVTFRENPHVIVTLEHGVVDSLKVNDELYIVATSGVHVVTTSSGPHPLLVWRDNDCLQILGVSKIMVTHCSNIVDIWTFPTHADNLDGLCGHFNYYVDDDLTSRDGQVTTLTHWPFAFPESWKDPCRPEVRRKYLPQCRRHLHYVIGRDVQLAHFVDNWQPQAPPPHNTCSPGSRWLQDCNWCTCSDNGDNAICTLMACSNEFVPELGDEVCSDGSWWRVDCNWCQCVRGGVICTHNDCIGIPSPSPPTTFLPSQCLLPKDPGPCEAYVPRYYYNEHTGQCQQFIYGGCLGNENNFQDLYECLSRCANPIGTGVTIPPTPPGPSQCLLPNDAGPCQDFQPRYYYNSHTEHCEYFSYGGCLGNSNNFNTIQECLAACGNPLTTGSTPPPTVDPSQCLLPKDAGPCQNFQPRYYYNSHTGHCEYFVYGGCLGNGNNFNTIQECLAVCSTTTNTPVTVTLPPTTSDPSQCLLPKDAGPCQNFQPRYYYNSHTGHCEYFAYGGCLGNGNNFNTIQECLATCGNSITTVTVIPPTPTSDPSRCLLPNDAGPCQDFQPRYYYNSHTGHCEYFVYGGCLGNGNNFNTIQECLAVCSTTTNTPVTVTLPPTTSDPSQCLLSRDAGPCQNFQSRYYYNSHTGHCEYFVYGGCLGNGNNFNTIQECLAVCGVTPLGRLLRLPIQPSPDPSQCLLPKDAGPCRPSQPRYYFNSQTRQCEYFVYGGCLGNSNNFETVEDCRDACGTGRGGAGEVGERWMRGHEGGREAQSVPRWPAVSITGVSELDNCIYVVVPLTFTFLLLLTTSVHSTIPNYTPFQYPSSSPQPTPYLHPSPLPSITPTHSLPSSQPTPYLHSLPSPQLTLFQYSPSSLQSTLTLIRFTITQPLHPLTLLLNL</sequence>
<dbReference type="FunFam" id="4.10.410.10:FF:000020">
    <property type="entry name" value="Collagen, type VI, alpha 3"/>
    <property type="match status" value="5"/>
</dbReference>
<evidence type="ECO:0000256" key="3">
    <source>
        <dbReference type="ARBA" id="ARBA00022690"/>
    </source>
</evidence>
<evidence type="ECO:0000256" key="4">
    <source>
        <dbReference type="ARBA" id="ARBA00022900"/>
    </source>
</evidence>
<proteinExistence type="inferred from homology"/>
<dbReference type="PROSITE" id="PS50279">
    <property type="entry name" value="BPTI_KUNITZ_2"/>
    <property type="match status" value="7"/>
</dbReference>
<feature type="domain" description="BPTI/Kunitz inhibitor" evidence="9">
    <location>
        <begin position="745"/>
        <end position="795"/>
    </location>
</feature>
<dbReference type="EMBL" id="JAWZYT010005876">
    <property type="protein sequence ID" value="KAK4289403.1"/>
    <property type="molecule type" value="Genomic_DNA"/>
</dbReference>
<name>A0AAE1NGW8_9EUCA</name>